<feature type="region of interest" description="Disordered" evidence="1">
    <location>
        <begin position="1"/>
        <end position="45"/>
    </location>
</feature>
<keyword evidence="2" id="KW-0472">Membrane</keyword>
<name>A0A383DKA1_9ZZZZ</name>
<accession>A0A383DKA1</accession>
<keyword evidence="2" id="KW-1133">Transmembrane helix</keyword>
<evidence type="ECO:0000256" key="1">
    <source>
        <dbReference type="SAM" id="MobiDB-lite"/>
    </source>
</evidence>
<dbReference type="AlphaFoldDB" id="A0A383DKA1"/>
<gene>
    <name evidence="3" type="ORF">METZ01_LOCUS497623</name>
</gene>
<keyword evidence="2" id="KW-0812">Transmembrane</keyword>
<proteinExistence type="predicted"/>
<feature type="non-terminal residue" evidence="3">
    <location>
        <position position="103"/>
    </location>
</feature>
<dbReference type="EMBL" id="UINC01217948">
    <property type="protein sequence ID" value="SVE44769.1"/>
    <property type="molecule type" value="Genomic_DNA"/>
</dbReference>
<organism evidence="3">
    <name type="scientific">marine metagenome</name>
    <dbReference type="NCBI Taxonomy" id="408172"/>
    <lineage>
        <taxon>unclassified sequences</taxon>
        <taxon>metagenomes</taxon>
        <taxon>ecological metagenomes</taxon>
    </lineage>
</organism>
<feature type="transmembrane region" description="Helical" evidence="2">
    <location>
        <begin position="49"/>
        <end position="71"/>
    </location>
</feature>
<reference evidence="3" key="1">
    <citation type="submission" date="2018-05" db="EMBL/GenBank/DDBJ databases">
        <authorList>
            <person name="Lanie J.A."/>
            <person name="Ng W.-L."/>
            <person name="Kazmierczak K.M."/>
            <person name="Andrzejewski T.M."/>
            <person name="Davidsen T.M."/>
            <person name="Wayne K.J."/>
            <person name="Tettelin H."/>
            <person name="Glass J.I."/>
            <person name="Rusch D."/>
            <person name="Podicherti R."/>
            <person name="Tsui H.-C.T."/>
            <person name="Winkler M.E."/>
        </authorList>
    </citation>
    <scope>NUCLEOTIDE SEQUENCE</scope>
</reference>
<feature type="compositionally biased region" description="Low complexity" evidence="1">
    <location>
        <begin position="19"/>
        <end position="29"/>
    </location>
</feature>
<protein>
    <submittedName>
        <fullName evidence="3">Uncharacterized protein</fullName>
    </submittedName>
</protein>
<sequence>MAKSRGAPQGKKTKPGTASVKPKVVSPKQKPIDQKKNPKQRRKSPWREIRVALIALIWLTLLVAGFIAYVAHDLPDSDSLTGPKSAPSITLLARDGSTLARFG</sequence>
<evidence type="ECO:0000313" key="3">
    <source>
        <dbReference type="EMBL" id="SVE44769.1"/>
    </source>
</evidence>
<evidence type="ECO:0000256" key="2">
    <source>
        <dbReference type="SAM" id="Phobius"/>
    </source>
</evidence>